<evidence type="ECO:0000256" key="7">
    <source>
        <dbReference type="SAM" id="MobiDB-lite"/>
    </source>
</evidence>
<feature type="region of interest" description="Disordered" evidence="7">
    <location>
        <begin position="27"/>
        <end position="64"/>
    </location>
</feature>
<evidence type="ECO:0000313" key="8">
    <source>
        <dbReference type="EMBL" id="PZM09480.1"/>
    </source>
</evidence>
<protein>
    <submittedName>
        <fullName evidence="8">Uncharacterized protein</fullName>
    </submittedName>
</protein>
<dbReference type="RefSeq" id="WP_111162863.1">
    <property type="nucleotide sequence ID" value="NZ_PCDP01000059.1"/>
</dbReference>
<dbReference type="EMBL" id="PCDP01000059">
    <property type="protein sequence ID" value="PZM09480.1"/>
    <property type="molecule type" value="Genomic_DNA"/>
</dbReference>
<dbReference type="Pfam" id="PF13627">
    <property type="entry name" value="LptM_cons"/>
    <property type="match status" value="1"/>
</dbReference>
<evidence type="ECO:0000256" key="2">
    <source>
        <dbReference type="ARBA" id="ARBA00022729"/>
    </source>
</evidence>
<comment type="caution">
    <text evidence="8">The sequence shown here is derived from an EMBL/GenBank/DDBJ whole genome shotgun (WGS) entry which is preliminary data.</text>
</comment>
<dbReference type="GO" id="GO:0009279">
    <property type="term" value="C:cell outer membrane"/>
    <property type="evidence" value="ECO:0007669"/>
    <property type="project" value="UniProtKB-SubCell"/>
</dbReference>
<evidence type="ECO:0000256" key="4">
    <source>
        <dbReference type="ARBA" id="ARBA00023139"/>
    </source>
</evidence>
<keyword evidence="2" id="KW-0732">Signal</keyword>
<dbReference type="AlphaFoldDB" id="A0A2W4EDC8"/>
<reference evidence="8 9" key="1">
    <citation type="journal article" date="2018" name="Sci. Rep.">
        <title>Rhizobium tumorigenes sp. nov., a novel plant tumorigenic bacterium isolated from cane gall tumors on thornless blackberry.</title>
        <authorList>
            <person name="Kuzmanovi N."/>
            <person name="Smalla K."/>
            <person name="Gronow S."/>
            <person name="PuBawska J."/>
        </authorList>
    </citation>
    <scope>NUCLEOTIDE SEQUENCE [LARGE SCALE GENOMIC DNA]</scope>
    <source>
        <strain evidence="8 9">CCBAU 85046</strain>
    </source>
</reference>
<evidence type="ECO:0000256" key="5">
    <source>
        <dbReference type="ARBA" id="ARBA00023237"/>
    </source>
</evidence>
<keyword evidence="5" id="KW-0998">Cell outer membrane</keyword>
<name>A0A2W4EDC8_9HYPH</name>
<dbReference type="NCBIfam" id="NF047847">
    <property type="entry name" value="SS_mature_LptM"/>
    <property type="match status" value="1"/>
</dbReference>
<keyword evidence="9" id="KW-1185">Reference proteome</keyword>
<keyword evidence="6" id="KW-0449">Lipoprotein</keyword>
<comment type="subcellular location">
    <subcellularLocation>
        <location evidence="1">Cell outer membrane</location>
        <topology evidence="1">Lipid-anchor</topology>
    </subcellularLocation>
</comment>
<keyword evidence="3" id="KW-0472">Membrane</keyword>
<evidence type="ECO:0000313" key="9">
    <source>
        <dbReference type="Proteomes" id="UP000248925"/>
    </source>
</evidence>
<gene>
    <name evidence="8" type="ORF">CPY51_24615</name>
</gene>
<dbReference type="InterPro" id="IPR032831">
    <property type="entry name" value="LptM_cons"/>
</dbReference>
<keyword evidence="4" id="KW-0564">Palmitate</keyword>
<evidence type="ECO:0000256" key="6">
    <source>
        <dbReference type="ARBA" id="ARBA00023288"/>
    </source>
</evidence>
<evidence type="ECO:0000256" key="1">
    <source>
        <dbReference type="ARBA" id="ARBA00004459"/>
    </source>
</evidence>
<evidence type="ECO:0000256" key="3">
    <source>
        <dbReference type="ARBA" id="ARBA00023136"/>
    </source>
</evidence>
<proteinExistence type="predicted"/>
<sequence>MQINVPHIIRLTVVLSVVGLAVVGCGRKGDLDPPSVKATKGGDASKPTKQPGTVDKPFLLDPLL</sequence>
<organism evidence="8 9">
    <name type="scientific">Rhizobium tubonense</name>
    <dbReference type="NCBI Taxonomy" id="484088"/>
    <lineage>
        <taxon>Bacteria</taxon>
        <taxon>Pseudomonadati</taxon>
        <taxon>Pseudomonadota</taxon>
        <taxon>Alphaproteobacteria</taxon>
        <taxon>Hyphomicrobiales</taxon>
        <taxon>Rhizobiaceae</taxon>
        <taxon>Rhizobium/Agrobacterium group</taxon>
        <taxon>Rhizobium</taxon>
    </lineage>
</organism>
<dbReference type="Proteomes" id="UP000248925">
    <property type="component" value="Unassembled WGS sequence"/>
</dbReference>
<dbReference type="OrthoDB" id="7363830at2"/>
<accession>A0A2W4EDC8</accession>